<reference evidence="3 4" key="1">
    <citation type="submission" date="2019-03" db="EMBL/GenBank/DDBJ databases">
        <title>Genomic Encyclopedia of Type Strains, Phase IV (KMG-IV): sequencing the most valuable type-strain genomes for metagenomic binning, comparative biology and taxonomic classification.</title>
        <authorList>
            <person name="Goeker M."/>
        </authorList>
    </citation>
    <scope>NUCLEOTIDE SEQUENCE [LARGE SCALE GENOMIC DNA]</scope>
    <source>
        <strain evidence="3 4">DSM 16326</strain>
    </source>
</reference>
<gene>
    <name evidence="3" type="ORF">EDC23_1009</name>
</gene>
<protein>
    <submittedName>
        <fullName evidence="3">Uncharacterized protein</fullName>
    </submittedName>
</protein>
<dbReference type="Proteomes" id="UP000294914">
    <property type="component" value="Unassembled WGS sequence"/>
</dbReference>
<keyword evidence="1" id="KW-0547">Nucleotide-binding</keyword>
<dbReference type="RefSeq" id="WP_134081773.1">
    <property type="nucleotide sequence ID" value="NZ_SOQX01000002.1"/>
</dbReference>
<dbReference type="GO" id="GO:0005524">
    <property type="term" value="F:ATP binding"/>
    <property type="evidence" value="ECO:0007669"/>
    <property type="project" value="UniProtKB-KW"/>
</dbReference>
<evidence type="ECO:0000313" key="3">
    <source>
        <dbReference type="EMBL" id="TDY02634.1"/>
    </source>
</evidence>
<evidence type="ECO:0000256" key="2">
    <source>
        <dbReference type="ARBA" id="ARBA00022840"/>
    </source>
</evidence>
<accession>A0A4R8IQP7</accession>
<dbReference type="OrthoDB" id="6197475at2"/>
<keyword evidence="4" id="KW-1185">Reference proteome</keyword>
<evidence type="ECO:0000256" key="1">
    <source>
        <dbReference type="ARBA" id="ARBA00022741"/>
    </source>
</evidence>
<dbReference type="PANTHER" id="PTHR42960:SF1">
    <property type="entry name" value="YCF46 PROTEIN"/>
    <property type="match status" value="1"/>
</dbReference>
<dbReference type="PANTHER" id="PTHR42960">
    <property type="entry name" value="YCF46 PROTEIN"/>
    <property type="match status" value="1"/>
</dbReference>
<proteinExistence type="predicted"/>
<comment type="caution">
    <text evidence="3">The sequence shown here is derived from an EMBL/GenBank/DDBJ whole genome shotgun (WGS) entry which is preliminary data.</text>
</comment>
<keyword evidence="2" id="KW-0067">ATP-binding</keyword>
<dbReference type="InterPro" id="IPR052381">
    <property type="entry name" value="AAA_domain_protein"/>
</dbReference>
<evidence type="ECO:0000313" key="4">
    <source>
        <dbReference type="Proteomes" id="UP000294914"/>
    </source>
</evidence>
<name>A0A4R8IQP7_9GAMM</name>
<dbReference type="AlphaFoldDB" id="A0A4R8IQP7"/>
<sequence length="142" mass="16603">MNYLQQLEKVLETRFKLATMETYDTDRVIDLFNQVNRFSNKAIYIYQAGESMHRVGAAHISLPHTRTPLEVLEHIDTTPHYGIYILRDFNSPLEDKKAVDKLKQIGTSNTRRLVILLSEYIDLPMELKPYTLRAKHRIKQAS</sequence>
<dbReference type="EMBL" id="SOQX01000002">
    <property type="protein sequence ID" value="TDY02634.1"/>
    <property type="molecule type" value="Genomic_DNA"/>
</dbReference>
<organism evidence="3 4">
    <name type="scientific">Thiohalophilus thiocyanatoxydans</name>
    <dbReference type="NCBI Taxonomy" id="381308"/>
    <lineage>
        <taxon>Bacteria</taxon>
        <taxon>Pseudomonadati</taxon>
        <taxon>Pseudomonadota</taxon>
        <taxon>Gammaproteobacteria</taxon>
        <taxon>Thiohalomonadales</taxon>
        <taxon>Thiohalophilaceae</taxon>
        <taxon>Thiohalophilus</taxon>
    </lineage>
</organism>